<keyword evidence="9" id="KW-0067">ATP-binding</keyword>
<dbReference type="InterPro" id="IPR013655">
    <property type="entry name" value="PAS_fold_3"/>
</dbReference>
<dbReference type="Proteomes" id="UP000287224">
    <property type="component" value="Unassembled WGS sequence"/>
</dbReference>
<organism evidence="16 17">
    <name type="scientific">Dictyobacter aurantiacus</name>
    <dbReference type="NCBI Taxonomy" id="1936993"/>
    <lineage>
        <taxon>Bacteria</taxon>
        <taxon>Bacillati</taxon>
        <taxon>Chloroflexota</taxon>
        <taxon>Ktedonobacteria</taxon>
        <taxon>Ktedonobacterales</taxon>
        <taxon>Dictyobacteraceae</taxon>
        <taxon>Dictyobacter</taxon>
    </lineage>
</organism>
<dbReference type="InterPro" id="IPR003661">
    <property type="entry name" value="HisK_dim/P_dom"/>
</dbReference>
<dbReference type="CDD" id="cd00130">
    <property type="entry name" value="PAS"/>
    <property type="match status" value="1"/>
</dbReference>
<evidence type="ECO:0000256" key="1">
    <source>
        <dbReference type="ARBA" id="ARBA00000085"/>
    </source>
</evidence>
<evidence type="ECO:0000256" key="9">
    <source>
        <dbReference type="ARBA" id="ARBA00022840"/>
    </source>
</evidence>
<evidence type="ECO:0000256" key="8">
    <source>
        <dbReference type="ARBA" id="ARBA00022777"/>
    </source>
</evidence>
<dbReference type="CDD" id="cd00082">
    <property type="entry name" value="HisKA"/>
    <property type="match status" value="1"/>
</dbReference>
<dbReference type="InterPro" id="IPR005467">
    <property type="entry name" value="His_kinase_dom"/>
</dbReference>
<evidence type="ECO:0000256" key="2">
    <source>
        <dbReference type="ARBA" id="ARBA00004141"/>
    </source>
</evidence>
<evidence type="ECO:0000256" key="10">
    <source>
        <dbReference type="ARBA" id="ARBA00022989"/>
    </source>
</evidence>
<dbReference type="Gene3D" id="1.10.287.130">
    <property type="match status" value="1"/>
</dbReference>
<dbReference type="EMBL" id="BIFQ01000001">
    <property type="protein sequence ID" value="GCE06045.1"/>
    <property type="molecule type" value="Genomic_DNA"/>
</dbReference>
<keyword evidence="8" id="KW-0418">Kinase</keyword>
<protein>
    <recommendedName>
        <fullName evidence="3">histidine kinase</fullName>
        <ecNumber evidence="3">2.7.13.3</ecNumber>
    </recommendedName>
</protein>
<evidence type="ECO:0000256" key="7">
    <source>
        <dbReference type="ARBA" id="ARBA00022741"/>
    </source>
</evidence>
<dbReference type="GO" id="GO:0016020">
    <property type="term" value="C:membrane"/>
    <property type="evidence" value="ECO:0007669"/>
    <property type="project" value="UniProtKB-SubCell"/>
</dbReference>
<evidence type="ECO:0000256" key="3">
    <source>
        <dbReference type="ARBA" id="ARBA00012438"/>
    </source>
</evidence>
<keyword evidence="12" id="KW-0472">Membrane</keyword>
<dbReference type="Gene3D" id="3.30.565.10">
    <property type="entry name" value="Histidine kinase-like ATPase, C-terminal domain"/>
    <property type="match status" value="1"/>
</dbReference>
<proteinExistence type="predicted"/>
<dbReference type="Pfam" id="PF08447">
    <property type="entry name" value="PAS_3"/>
    <property type="match status" value="1"/>
</dbReference>
<keyword evidence="7" id="KW-0547">Nucleotide-binding</keyword>
<dbReference type="GO" id="GO:0000155">
    <property type="term" value="F:phosphorelay sensor kinase activity"/>
    <property type="evidence" value="ECO:0007669"/>
    <property type="project" value="InterPro"/>
</dbReference>
<dbReference type="PANTHER" id="PTHR42878">
    <property type="entry name" value="TWO-COMPONENT HISTIDINE KINASE"/>
    <property type="match status" value="1"/>
</dbReference>
<dbReference type="RefSeq" id="WP_160145923.1">
    <property type="nucleotide sequence ID" value="NZ_BIFQ01000001.1"/>
</dbReference>
<dbReference type="InterPro" id="IPR036890">
    <property type="entry name" value="HATPase_C_sf"/>
</dbReference>
<accession>A0A401ZGN7</accession>
<dbReference type="NCBIfam" id="TIGR00229">
    <property type="entry name" value="sensory_box"/>
    <property type="match status" value="1"/>
</dbReference>
<dbReference type="Pfam" id="PF00512">
    <property type="entry name" value="HisKA"/>
    <property type="match status" value="1"/>
</dbReference>
<evidence type="ECO:0000313" key="17">
    <source>
        <dbReference type="Proteomes" id="UP000287224"/>
    </source>
</evidence>
<dbReference type="GO" id="GO:0030295">
    <property type="term" value="F:protein kinase activator activity"/>
    <property type="evidence" value="ECO:0007669"/>
    <property type="project" value="TreeGrafter"/>
</dbReference>
<comment type="subcellular location">
    <subcellularLocation>
        <location evidence="2">Membrane</location>
        <topology evidence="2">Multi-pass membrane protein</topology>
    </subcellularLocation>
</comment>
<dbReference type="FunFam" id="3.30.565.10:FF:000006">
    <property type="entry name" value="Sensor histidine kinase WalK"/>
    <property type="match status" value="1"/>
</dbReference>
<sequence>MLPKESMQSDDSQRQDTLSEEQALLGRDEQFHLWIENIADIITVFKADGTIFYQSASITRLLGWAVEERVGQNIFTNPITHPDDIQAQQTFLFDAINNPDKVVTSTFRLLRKDGTFCYIEAIARNLLHHPLVQGIVSTYRDITERMELEKRKEEFIRAASHELRAPITNLKGHTQVLKMMLAEHDAMEEPVEYLSIMDKQIDRLTRLINDLLDVTKIRASMMDYKDTLFEVDPFVRDLVVLLQHNSSHHTLRFRGESHATLFADKDRLAQVIINLVMNAIKYSPRGCPIDITVAAEDNRVLIRVRDYGKGIPELYRQKIFERFYRVRDTDNDNRSGLGIGLYVAREIVARHHGELSVESQPGEGSTFTISLPINA</sequence>
<dbReference type="PANTHER" id="PTHR42878:SF7">
    <property type="entry name" value="SENSOR HISTIDINE KINASE GLRK"/>
    <property type="match status" value="1"/>
</dbReference>
<evidence type="ECO:0000313" key="16">
    <source>
        <dbReference type="EMBL" id="GCE06045.1"/>
    </source>
</evidence>
<dbReference type="PROSITE" id="PS50109">
    <property type="entry name" value="HIS_KIN"/>
    <property type="match status" value="1"/>
</dbReference>
<comment type="catalytic activity">
    <reaction evidence="1">
        <text>ATP + protein L-histidine = ADP + protein N-phospho-L-histidine.</text>
        <dbReference type="EC" id="2.7.13.3"/>
    </reaction>
</comment>
<name>A0A401ZGN7_9CHLR</name>
<dbReference type="Pfam" id="PF02518">
    <property type="entry name" value="HATPase_c"/>
    <property type="match status" value="1"/>
</dbReference>
<evidence type="ECO:0000256" key="4">
    <source>
        <dbReference type="ARBA" id="ARBA00022553"/>
    </source>
</evidence>
<dbReference type="InterPro" id="IPR036097">
    <property type="entry name" value="HisK_dim/P_sf"/>
</dbReference>
<feature type="domain" description="PAS" evidence="14">
    <location>
        <begin position="27"/>
        <end position="99"/>
    </location>
</feature>
<feature type="domain" description="PAC" evidence="15">
    <location>
        <begin position="103"/>
        <end position="154"/>
    </location>
</feature>
<keyword evidence="10" id="KW-1133">Transmembrane helix</keyword>
<keyword evidence="4" id="KW-0597">Phosphoprotein</keyword>
<evidence type="ECO:0000256" key="5">
    <source>
        <dbReference type="ARBA" id="ARBA00022679"/>
    </source>
</evidence>
<dbReference type="SMART" id="SM00387">
    <property type="entry name" value="HATPase_c"/>
    <property type="match status" value="1"/>
</dbReference>
<dbReference type="OrthoDB" id="137820at2"/>
<evidence type="ECO:0000259" key="13">
    <source>
        <dbReference type="PROSITE" id="PS50109"/>
    </source>
</evidence>
<dbReference type="FunFam" id="1.10.287.130:FF:000001">
    <property type="entry name" value="Two-component sensor histidine kinase"/>
    <property type="match status" value="1"/>
</dbReference>
<dbReference type="Gene3D" id="3.30.450.20">
    <property type="entry name" value="PAS domain"/>
    <property type="match status" value="1"/>
</dbReference>
<evidence type="ECO:0000256" key="6">
    <source>
        <dbReference type="ARBA" id="ARBA00022692"/>
    </source>
</evidence>
<dbReference type="PROSITE" id="PS50112">
    <property type="entry name" value="PAS"/>
    <property type="match status" value="1"/>
</dbReference>
<dbReference type="InterPro" id="IPR003594">
    <property type="entry name" value="HATPase_dom"/>
</dbReference>
<keyword evidence="17" id="KW-1185">Reference proteome</keyword>
<dbReference type="GO" id="GO:0007234">
    <property type="term" value="P:osmosensory signaling via phosphorelay pathway"/>
    <property type="evidence" value="ECO:0007669"/>
    <property type="project" value="TreeGrafter"/>
</dbReference>
<dbReference type="InterPro" id="IPR000014">
    <property type="entry name" value="PAS"/>
</dbReference>
<dbReference type="PROSITE" id="PS50113">
    <property type="entry name" value="PAC"/>
    <property type="match status" value="1"/>
</dbReference>
<dbReference type="AlphaFoldDB" id="A0A401ZGN7"/>
<dbReference type="EC" id="2.7.13.3" evidence="3"/>
<comment type="caution">
    <text evidence="16">The sequence shown here is derived from an EMBL/GenBank/DDBJ whole genome shotgun (WGS) entry which is preliminary data.</text>
</comment>
<evidence type="ECO:0000256" key="12">
    <source>
        <dbReference type="ARBA" id="ARBA00023136"/>
    </source>
</evidence>
<dbReference type="PRINTS" id="PR00344">
    <property type="entry name" value="BCTRLSENSOR"/>
</dbReference>
<evidence type="ECO:0000259" key="15">
    <source>
        <dbReference type="PROSITE" id="PS50113"/>
    </source>
</evidence>
<keyword evidence="11" id="KW-0902">Two-component regulatory system</keyword>
<dbReference type="SUPFAM" id="SSF55874">
    <property type="entry name" value="ATPase domain of HSP90 chaperone/DNA topoisomerase II/histidine kinase"/>
    <property type="match status" value="1"/>
</dbReference>
<dbReference type="InterPro" id="IPR004358">
    <property type="entry name" value="Sig_transdc_His_kin-like_C"/>
</dbReference>
<reference evidence="17" key="1">
    <citation type="submission" date="2018-12" db="EMBL/GenBank/DDBJ databases">
        <title>Tengunoibacter tsumagoiensis gen. nov., sp. nov., Dictyobacter kobayashii sp. nov., D. alpinus sp. nov., and D. joshuensis sp. nov. and description of Dictyobacteraceae fam. nov. within the order Ktedonobacterales isolated from Tengu-no-mugimeshi.</title>
        <authorList>
            <person name="Wang C.M."/>
            <person name="Zheng Y."/>
            <person name="Sakai Y."/>
            <person name="Toyoda A."/>
            <person name="Minakuchi Y."/>
            <person name="Abe K."/>
            <person name="Yokota A."/>
            <person name="Yabe S."/>
        </authorList>
    </citation>
    <scope>NUCLEOTIDE SEQUENCE [LARGE SCALE GENOMIC DNA]</scope>
    <source>
        <strain evidence="17">S-27</strain>
    </source>
</reference>
<dbReference type="GO" id="GO:0000156">
    <property type="term" value="F:phosphorelay response regulator activity"/>
    <property type="evidence" value="ECO:0007669"/>
    <property type="project" value="TreeGrafter"/>
</dbReference>
<keyword evidence="6" id="KW-0812">Transmembrane</keyword>
<dbReference type="InterPro" id="IPR035965">
    <property type="entry name" value="PAS-like_dom_sf"/>
</dbReference>
<evidence type="ECO:0000256" key="11">
    <source>
        <dbReference type="ARBA" id="ARBA00023012"/>
    </source>
</evidence>
<dbReference type="SUPFAM" id="SSF55785">
    <property type="entry name" value="PYP-like sensor domain (PAS domain)"/>
    <property type="match status" value="1"/>
</dbReference>
<dbReference type="CDD" id="cd00075">
    <property type="entry name" value="HATPase"/>
    <property type="match status" value="1"/>
</dbReference>
<feature type="domain" description="Histidine kinase" evidence="13">
    <location>
        <begin position="158"/>
        <end position="375"/>
    </location>
</feature>
<gene>
    <name evidence="16" type="ORF">KDAU_33740</name>
</gene>
<dbReference type="SMART" id="SM00388">
    <property type="entry name" value="HisKA"/>
    <property type="match status" value="1"/>
</dbReference>
<evidence type="ECO:0000259" key="14">
    <source>
        <dbReference type="PROSITE" id="PS50112"/>
    </source>
</evidence>
<dbReference type="SMART" id="SM00091">
    <property type="entry name" value="PAS"/>
    <property type="match status" value="1"/>
</dbReference>
<dbReference type="InterPro" id="IPR050351">
    <property type="entry name" value="BphY/WalK/GraS-like"/>
</dbReference>
<dbReference type="GO" id="GO:0005524">
    <property type="term" value="F:ATP binding"/>
    <property type="evidence" value="ECO:0007669"/>
    <property type="project" value="UniProtKB-KW"/>
</dbReference>
<dbReference type="InterPro" id="IPR000700">
    <property type="entry name" value="PAS-assoc_C"/>
</dbReference>
<keyword evidence="5" id="KW-0808">Transferase</keyword>
<dbReference type="SUPFAM" id="SSF47384">
    <property type="entry name" value="Homodimeric domain of signal transducing histidine kinase"/>
    <property type="match status" value="1"/>
</dbReference>